<dbReference type="Ensembl" id="ENSECRT00000003146.1">
    <property type="protein sequence ID" value="ENSECRP00000003094.1"/>
    <property type="gene ID" value="ENSECRG00000002111.1"/>
</dbReference>
<dbReference type="AlphaFoldDB" id="A0A8C4RJZ9"/>
<keyword evidence="3" id="KW-1185">Reference proteome</keyword>
<name>A0A8C4RJZ9_ERPCA</name>
<reference evidence="2" key="2">
    <citation type="submission" date="2025-08" db="UniProtKB">
        <authorList>
            <consortium name="Ensembl"/>
        </authorList>
    </citation>
    <scope>IDENTIFICATION</scope>
</reference>
<evidence type="ECO:0000313" key="2">
    <source>
        <dbReference type="Ensembl" id="ENSECRP00000003094.1"/>
    </source>
</evidence>
<dbReference type="Pfam" id="PF26066">
    <property type="entry name" value="MCM9_N"/>
    <property type="match status" value="1"/>
</dbReference>
<reference evidence="2" key="1">
    <citation type="submission" date="2021-06" db="EMBL/GenBank/DDBJ databases">
        <authorList>
            <consortium name="Wellcome Sanger Institute Data Sharing"/>
        </authorList>
    </citation>
    <scope>NUCLEOTIDE SEQUENCE [LARGE SCALE GENOMIC DNA]</scope>
</reference>
<dbReference type="Proteomes" id="UP000694620">
    <property type="component" value="Chromosome 3"/>
</dbReference>
<proteinExistence type="predicted"/>
<dbReference type="InterPro" id="IPR058768">
    <property type="entry name" value="MCM9_N"/>
</dbReference>
<evidence type="ECO:0000259" key="1">
    <source>
        <dbReference type="Pfam" id="PF26066"/>
    </source>
</evidence>
<organism evidence="2 3">
    <name type="scientific">Erpetoichthys calabaricus</name>
    <name type="common">Rope fish</name>
    <name type="synonym">Calamoichthys calabaricus</name>
    <dbReference type="NCBI Taxonomy" id="27687"/>
    <lineage>
        <taxon>Eukaryota</taxon>
        <taxon>Metazoa</taxon>
        <taxon>Chordata</taxon>
        <taxon>Craniata</taxon>
        <taxon>Vertebrata</taxon>
        <taxon>Euteleostomi</taxon>
        <taxon>Actinopterygii</taxon>
        <taxon>Polypteriformes</taxon>
        <taxon>Polypteridae</taxon>
        <taxon>Erpetoichthys</taxon>
    </lineage>
</organism>
<evidence type="ECO:0000313" key="3">
    <source>
        <dbReference type="Proteomes" id="UP000694620"/>
    </source>
</evidence>
<reference evidence="2" key="3">
    <citation type="submission" date="2025-09" db="UniProtKB">
        <authorList>
            <consortium name="Ensembl"/>
        </authorList>
    </citation>
    <scope>IDENTIFICATION</scope>
</reference>
<feature type="domain" description="MCM9 N-terminal" evidence="1">
    <location>
        <begin position="19"/>
        <end position="117"/>
    </location>
</feature>
<dbReference type="GeneTree" id="ENSGT00940000169801"/>
<accession>A0A8C4RJZ9</accession>
<protein>
    <recommendedName>
        <fullName evidence="1">MCM9 N-terminal domain-containing protein</fullName>
    </recommendedName>
</protein>
<sequence>MIHTITPDLSWFMMVLSPEQVAFIGQVFESFVLEYHRTDIIRILKETNEEAHYSVAINAITLFETNMEVAEYFNSFPNDVLLIFDSALQRAAMFVVQSLSTPKDHKMKQNLHTRISGE</sequence>